<dbReference type="GO" id="GO:0061133">
    <property type="term" value="F:endopeptidase activator activity"/>
    <property type="evidence" value="ECO:0007669"/>
    <property type="project" value="TreeGrafter"/>
</dbReference>
<dbReference type="InterPro" id="IPR036996">
    <property type="entry name" value="PA28_N_sf"/>
</dbReference>
<feature type="region of interest" description="Disordered" evidence="4">
    <location>
        <begin position="107"/>
        <end position="158"/>
    </location>
</feature>
<feature type="domain" description="Proteasome activator PA28 C-terminal" evidence="6">
    <location>
        <begin position="175"/>
        <end position="308"/>
    </location>
</feature>
<feature type="compositionally biased region" description="Basic and acidic residues" evidence="4">
    <location>
        <begin position="130"/>
        <end position="157"/>
    </location>
</feature>
<evidence type="ECO:0000256" key="1">
    <source>
        <dbReference type="ARBA" id="ARBA00005883"/>
    </source>
</evidence>
<protein>
    <submittedName>
        <fullName evidence="7">Uncharacterized protein</fullName>
    </submittedName>
</protein>
<dbReference type="PANTHER" id="PTHR10660">
    <property type="entry name" value="PROTEASOME REGULATOR PA28"/>
    <property type="match status" value="1"/>
</dbReference>
<gene>
    <name evidence="7" type="ORF">WR25_18688</name>
</gene>
<evidence type="ECO:0000259" key="6">
    <source>
        <dbReference type="Pfam" id="PF02252"/>
    </source>
</evidence>
<organism evidence="7 8">
    <name type="scientific">Diploscapter pachys</name>
    <dbReference type="NCBI Taxonomy" id="2018661"/>
    <lineage>
        <taxon>Eukaryota</taxon>
        <taxon>Metazoa</taxon>
        <taxon>Ecdysozoa</taxon>
        <taxon>Nematoda</taxon>
        <taxon>Chromadorea</taxon>
        <taxon>Rhabditida</taxon>
        <taxon>Rhabditina</taxon>
        <taxon>Rhabditomorpha</taxon>
        <taxon>Rhabditoidea</taxon>
        <taxon>Rhabditidae</taxon>
        <taxon>Diploscapter</taxon>
    </lineage>
</organism>
<evidence type="ECO:0000313" key="8">
    <source>
        <dbReference type="Proteomes" id="UP000218231"/>
    </source>
</evidence>
<feature type="domain" description="Proteasome activator PA28 N-terminal" evidence="5">
    <location>
        <begin position="38"/>
        <end position="89"/>
    </location>
</feature>
<dbReference type="PANTHER" id="PTHR10660:SF2">
    <property type="entry name" value="LD45860P"/>
    <property type="match status" value="1"/>
</dbReference>
<evidence type="ECO:0000259" key="5">
    <source>
        <dbReference type="Pfam" id="PF02251"/>
    </source>
</evidence>
<comment type="similarity">
    <text evidence="1">Belongs to the PA28 family.</text>
</comment>
<dbReference type="InterPro" id="IPR036252">
    <property type="entry name" value="Proteasome_activ_sf"/>
</dbReference>
<dbReference type="SUPFAM" id="SSF47216">
    <property type="entry name" value="Proteasome activator"/>
    <property type="match status" value="1"/>
</dbReference>
<dbReference type="STRING" id="2018661.A0A2A2KQW8"/>
<dbReference type="InterPro" id="IPR036997">
    <property type="entry name" value="PA28_C_sf"/>
</dbReference>
<feature type="compositionally biased region" description="Low complexity" evidence="4">
    <location>
        <begin position="110"/>
        <end position="126"/>
    </location>
</feature>
<comment type="function">
    <text evidence="3">Implicated in immunoproteasome assembly and required for efficient antigen processing. The PA28 activator complex enhances the generation of class I binding peptides by altering the cleavage pattern of the proteasome.</text>
</comment>
<dbReference type="OrthoDB" id="6591885at2759"/>
<name>A0A2A2KQW8_9BILA</name>
<dbReference type="Pfam" id="PF02252">
    <property type="entry name" value="PA28_C"/>
    <property type="match status" value="1"/>
</dbReference>
<dbReference type="GO" id="GO:0005737">
    <property type="term" value="C:cytoplasm"/>
    <property type="evidence" value="ECO:0007669"/>
    <property type="project" value="TreeGrafter"/>
</dbReference>
<dbReference type="GO" id="GO:0008537">
    <property type="term" value="C:proteasome activator complex"/>
    <property type="evidence" value="ECO:0007669"/>
    <property type="project" value="InterPro"/>
</dbReference>
<dbReference type="Gene3D" id="1.20.5.120">
    <property type="entry name" value="Proteasome activator pa28, N-terminal domain"/>
    <property type="match status" value="1"/>
</dbReference>
<proteinExistence type="inferred from homology"/>
<accession>A0A2A2KQW8</accession>
<reference evidence="7 8" key="1">
    <citation type="journal article" date="2017" name="Curr. Biol.">
        <title>Genome architecture and evolution of a unichromosomal asexual nematode.</title>
        <authorList>
            <person name="Fradin H."/>
            <person name="Zegar C."/>
            <person name="Gutwein M."/>
            <person name="Lucas J."/>
            <person name="Kovtun M."/>
            <person name="Corcoran D."/>
            <person name="Baugh L.R."/>
            <person name="Kiontke K."/>
            <person name="Gunsalus K."/>
            <person name="Fitch D.H."/>
            <person name="Piano F."/>
        </authorList>
    </citation>
    <scope>NUCLEOTIDE SEQUENCE [LARGE SCALE GENOMIC DNA]</scope>
    <source>
        <strain evidence="7">PF1309</strain>
    </source>
</reference>
<sequence length="315" mass="36620">MSISDYNPEYRFTDDDEQSKDNGNGNGNEETPPDPELLKKLDNWKMKLHEEADRIIAQELPKKVNEFDAMLKDKRLGYKNMRDIIGWIDAIFPIPKERKHKYLFQHGNASSCSSSTSSISTSTSNSQENAGKEKVGKKTEKSDKEPRTPNPRREKVRAPKVHMFASGPIDVSHSTCDISKEFELKLRECVEMFNTVRMSITFRIPRIQDGNNFGIEIQEKMRLKVSKCEDKTLKLLGMLGQYHLCRASLIIRIYKKPWVLDYRKAFADSEAMQINKLRLSLNVMHYNMWVLHDKLTKNMEKIKKPRKPATNLMYD</sequence>
<dbReference type="EMBL" id="LIAE01007930">
    <property type="protein sequence ID" value="PAV76193.1"/>
    <property type="molecule type" value="Genomic_DNA"/>
</dbReference>
<dbReference type="GO" id="GO:2000045">
    <property type="term" value="P:regulation of G1/S transition of mitotic cell cycle"/>
    <property type="evidence" value="ECO:0007669"/>
    <property type="project" value="TreeGrafter"/>
</dbReference>
<evidence type="ECO:0000256" key="4">
    <source>
        <dbReference type="SAM" id="MobiDB-lite"/>
    </source>
</evidence>
<dbReference type="GO" id="GO:0005654">
    <property type="term" value="C:nucleoplasm"/>
    <property type="evidence" value="ECO:0007669"/>
    <property type="project" value="TreeGrafter"/>
</dbReference>
<dbReference type="Gene3D" id="1.20.120.180">
    <property type="entry name" value="Proteasome activator pa28, C-terminal domain"/>
    <property type="match status" value="1"/>
</dbReference>
<evidence type="ECO:0000256" key="3">
    <source>
        <dbReference type="ARBA" id="ARBA00037467"/>
    </source>
</evidence>
<dbReference type="InterPro" id="IPR009077">
    <property type="entry name" value="Proteasome_activ_PA28"/>
</dbReference>
<dbReference type="GO" id="GO:0061136">
    <property type="term" value="P:regulation of proteasomal protein catabolic process"/>
    <property type="evidence" value="ECO:0007669"/>
    <property type="project" value="TreeGrafter"/>
</dbReference>
<evidence type="ECO:0000313" key="7">
    <source>
        <dbReference type="EMBL" id="PAV76193.1"/>
    </source>
</evidence>
<keyword evidence="8" id="KW-1185">Reference proteome</keyword>
<dbReference type="InterPro" id="IPR003185">
    <property type="entry name" value="Proteasome_activ_PA28_N"/>
</dbReference>
<keyword evidence="2" id="KW-0647">Proteasome</keyword>
<dbReference type="AlphaFoldDB" id="A0A2A2KQW8"/>
<comment type="caution">
    <text evidence="7">The sequence shown here is derived from an EMBL/GenBank/DDBJ whole genome shotgun (WGS) entry which is preliminary data.</text>
</comment>
<evidence type="ECO:0000256" key="2">
    <source>
        <dbReference type="ARBA" id="ARBA00022942"/>
    </source>
</evidence>
<dbReference type="Proteomes" id="UP000218231">
    <property type="component" value="Unassembled WGS sequence"/>
</dbReference>
<dbReference type="Pfam" id="PF02251">
    <property type="entry name" value="PA28_N"/>
    <property type="match status" value="1"/>
</dbReference>
<dbReference type="FunFam" id="1.20.120.180:FF:000002">
    <property type="entry name" value="Proteasome activator complex subunit 1"/>
    <property type="match status" value="1"/>
</dbReference>
<dbReference type="InterPro" id="IPR003186">
    <property type="entry name" value="PA28_C"/>
</dbReference>
<feature type="region of interest" description="Disordered" evidence="4">
    <location>
        <begin position="1"/>
        <end position="37"/>
    </location>
</feature>